<keyword evidence="4" id="KW-0813">Transport</keyword>
<keyword evidence="10" id="KW-0406">Ion transport</keyword>
<dbReference type="PANTHER" id="PTHR33445">
    <property type="entry name" value="ATP SYNTHASE SUBUNIT B', CHLOROPLASTIC"/>
    <property type="match status" value="1"/>
</dbReference>
<dbReference type="PANTHER" id="PTHR33445:SF1">
    <property type="entry name" value="ATP SYNTHASE SUBUNIT B"/>
    <property type="match status" value="1"/>
</dbReference>
<keyword evidence="7" id="KW-0812">Transmembrane</keyword>
<evidence type="ECO:0000256" key="13">
    <source>
        <dbReference type="ARBA" id="ARBA00025198"/>
    </source>
</evidence>
<dbReference type="EMBL" id="UINC01199242">
    <property type="protein sequence ID" value="SVE17574.1"/>
    <property type="molecule type" value="Genomic_DNA"/>
</dbReference>
<dbReference type="GO" id="GO:0046961">
    <property type="term" value="F:proton-transporting ATPase activity, rotational mechanism"/>
    <property type="evidence" value="ECO:0007669"/>
    <property type="project" value="TreeGrafter"/>
</dbReference>
<protein>
    <recommendedName>
        <fullName evidence="16">ATP synthase F0 subunit B</fullName>
    </recommendedName>
</protein>
<evidence type="ECO:0000313" key="15">
    <source>
        <dbReference type="EMBL" id="SVE17574.1"/>
    </source>
</evidence>
<comment type="function">
    <text evidence="13">F(1)F(0) ATP synthase produces ATP from ADP in the presence of a proton or sodium gradient. F-type ATPases consist of two structural domains, F(1) containing the extramembraneous catalytic core and F(0) containing the membrane proton channel, linked together by a central stalk and a peripheral stalk. During catalysis, ATP synthesis in the catalytic domain of F(1) is coupled via a rotary mechanism of the central stalk subunits to proton translocation.</text>
</comment>
<evidence type="ECO:0000256" key="2">
    <source>
        <dbReference type="ARBA" id="ARBA00004308"/>
    </source>
</evidence>
<keyword evidence="6" id="KW-0138">CF(0)</keyword>
<evidence type="ECO:0000256" key="14">
    <source>
        <dbReference type="SAM" id="Coils"/>
    </source>
</evidence>
<evidence type="ECO:0000256" key="5">
    <source>
        <dbReference type="ARBA" id="ARBA00022475"/>
    </source>
</evidence>
<dbReference type="GO" id="GO:0045259">
    <property type="term" value="C:proton-transporting ATP synthase complex"/>
    <property type="evidence" value="ECO:0007669"/>
    <property type="project" value="UniProtKB-KW"/>
</dbReference>
<evidence type="ECO:0000256" key="3">
    <source>
        <dbReference type="ARBA" id="ARBA00005513"/>
    </source>
</evidence>
<reference evidence="15" key="1">
    <citation type="submission" date="2018-05" db="EMBL/GenBank/DDBJ databases">
        <authorList>
            <person name="Lanie J.A."/>
            <person name="Ng W.-L."/>
            <person name="Kazmierczak K.M."/>
            <person name="Andrzejewski T.M."/>
            <person name="Davidsen T.M."/>
            <person name="Wayne K.J."/>
            <person name="Tettelin H."/>
            <person name="Glass J.I."/>
            <person name="Rusch D."/>
            <person name="Podicherti R."/>
            <person name="Tsui H.-C.T."/>
            <person name="Winkler M.E."/>
        </authorList>
    </citation>
    <scope>NUCLEOTIDE SEQUENCE</scope>
</reference>
<evidence type="ECO:0000256" key="8">
    <source>
        <dbReference type="ARBA" id="ARBA00022781"/>
    </source>
</evidence>
<keyword evidence="5" id="KW-1003">Cell membrane</keyword>
<evidence type="ECO:0000256" key="4">
    <source>
        <dbReference type="ARBA" id="ARBA00022448"/>
    </source>
</evidence>
<dbReference type="GO" id="GO:0015986">
    <property type="term" value="P:proton motive force-driven ATP synthesis"/>
    <property type="evidence" value="ECO:0007669"/>
    <property type="project" value="InterPro"/>
</dbReference>
<evidence type="ECO:0000256" key="9">
    <source>
        <dbReference type="ARBA" id="ARBA00022989"/>
    </source>
</evidence>
<feature type="coiled-coil region" evidence="14">
    <location>
        <begin position="14"/>
        <end position="66"/>
    </location>
</feature>
<evidence type="ECO:0000256" key="1">
    <source>
        <dbReference type="ARBA" id="ARBA00004167"/>
    </source>
</evidence>
<evidence type="ECO:0008006" key="16">
    <source>
        <dbReference type="Google" id="ProtNLM"/>
    </source>
</evidence>
<dbReference type="CDD" id="cd06503">
    <property type="entry name" value="ATP-synt_Fo_b"/>
    <property type="match status" value="1"/>
</dbReference>
<dbReference type="InterPro" id="IPR050059">
    <property type="entry name" value="ATP_synthase_B_chain"/>
</dbReference>
<keyword evidence="9" id="KW-1133">Transmembrane helix</keyword>
<dbReference type="Pfam" id="PF00430">
    <property type="entry name" value="ATP-synt_B"/>
    <property type="match status" value="1"/>
</dbReference>
<keyword evidence="14" id="KW-0175">Coiled coil</keyword>
<feature type="non-terminal residue" evidence="15">
    <location>
        <position position="1"/>
    </location>
</feature>
<name>A0A383BCI5_9ZZZZ</name>
<comment type="subcellular location">
    <subcellularLocation>
        <location evidence="2">Endomembrane system</location>
    </subcellularLocation>
    <subcellularLocation>
        <location evidence="1">Membrane</location>
        <topology evidence="1">Single-pass membrane protein</topology>
    </subcellularLocation>
</comment>
<organism evidence="15">
    <name type="scientific">marine metagenome</name>
    <dbReference type="NCBI Taxonomy" id="408172"/>
    <lineage>
        <taxon>unclassified sequences</taxon>
        <taxon>metagenomes</taxon>
        <taxon>ecological metagenomes</taxon>
    </lineage>
</organism>
<sequence>VLKKVAWGPIISSLESREKEINDALNAAAVAKADAEKATSDYEKIKQEAQGEAQKILSEAKSVKEKMVSDAVLEAKTKAEAETTSALEAIAAEKAKAVKEIKKAAVDLSIKAASKLIEKNLDSSDNRKLVSDTIDKVGQA</sequence>
<keyword evidence="12" id="KW-0066">ATP synthesis</keyword>
<evidence type="ECO:0000256" key="6">
    <source>
        <dbReference type="ARBA" id="ARBA00022547"/>
    </source>
</evidence>
<comment type="similarity">
    <text evidence="3">Belongs to the ATPase B chain family.</text>
</comment>
<evidence type="ECO:0000256" key="11">
    <source>
        <dbReference type="ARBA" id="ARBA00023136"/>
    </source>
</evidence>
<accession>A0A383BCI5</accession>
<dbReference type="AlphaFoldDB" id="A0A383BCI5"/>
<dbReference type="Gene3D" id="6.10.250.1580">
    <property type="match status" value="1"/>
</dbReference>
<gene>
    <name evidence="15" type="ORF">METZ01_LOCUS470428</name>
</gene>
<evidence type="ECO:0000256" key="7">
    <source>
        <dbReference type="ARBA" id="ARBA00022692"/>
    </source>
</evidence>
<dbReference type="InterPro" id="IPR002146">
    <property type="entry name" value="ATP_synth_b/b'su_bac/chlpt"/>
</dbReference>
<keyword evidence="11" id="KW-0472">Membrane</keyword>
<keyword evidence="8" id="KW-0375">Hydrogen ion transport</keyword>
<evidence type="ECO:0000256" key="10">
    <source>
        <dbReference type="ARBA" id="ARBA00023065"/>
    </source>
</evidence>
<dbReference type="GO" id="GO:0012505">
    <property type="term" value="C:endomembrane system"/>
    <property type="evidence" value="ECO:0007669"/>
    <property type="project" value="UniProtKB-SubCell"/>
</dbReference>
<evidence type="ECO:0000256" key="12">
    <source>
        <dbReference type="ARBA" id="ARBA00023310"/>
    </source>
</evidence>
<dbReference type="NCBIfam" id="TIGR01144">
    <property type="entry name" value="ATP_synt_b"/>
    <property type="match status" value="1"/>
</dbReference>
<dbReference type="InterPro" id="IPR005864">
    <property type="entry name" value="ATP_synth_F0_bsu_bac"/>
</dbReference>
<proteinExistence type="inferred from homology"/>